<comment type="subcellular location">
    <subcellularLocation>
        <location evidence="1 5">Nucleus</location>
    </subcellularLocation>
</comment>
<feature type="region of interest" description="Disordered" evidence="6">
    <location>
        <begin position="105"/>
        <end position="145"/>
    </location>
</feature>
<dbReference type="InterPro" id="IPR040661">
    <property type="entry name" value="LZ3wCH"/>
</dbReference>
<name>A0A448ZGW1_9STRA</name>
<evidence type="ECO:0000256" key="2">
    <source>
        <dbReference type="ARBA" id="ARBA00005981"/>
    </source>
</evidence>
<keyword evidence="4 5" id="KW-0539">Nucleus</keyword>
<dbReference type="InterPro" id="IPR040453">
    <property type="entry name" value="Mnd1_HTH"/>
</dbReference>
<dbReference type="AlphaFoldDB" id="A0A448ZGW1"/>
<dbReference type="Pfam" id="PF03962">
    <property type="entry name" value="Mnd1"/>
    <property type="match status" value="1"/>
</dbReference>
<accession>A0A448ZGW1</accession>
<dbReference type="OrthoDB" id="273345at2759"/>
<evidence type="ECO:0000256" key="3">
    <source>
        <dbReference type="ARBA" id="ARBA00023054"/>
    </source>
</evidence>
<keyword evidence="10" id="KW-1185">Reference proteome</keyword>
<comment type="similarity">
    <text evidence="2 5">Belongs to the MND1 family.</text>
</comment>
<feature type="domain" description="Mnd1 HTH" evidence="7">
    <location>
        <begin position="16"/>
        <end position="74"/>
    </location>
</feature>
<dbReference type="GO" id="GO:0007131">
    <property type="term" value="P:reciprocal meiotic recombination"/>
    <property type="evidence" value="ECO:0007669"/>
    <property type="project" value="InterPro"/>
</dbReference>
<dbReference type="EMBL" id="CAACVS010000336">
    <property type="protein sequence ID" value="VEU41272.1"/>
    <property type="molecule type" value="Genomic_DNA"/>
</dbReference>
<proteinExistence type="inferred from homology"/>
<dbReference type="PIRSF" id="PIRSF026991">
    <property type="entry name" value="Mnd1"/>
    <property type="match status" value="1"/>
</dbReference>
<evidence type="ECO:0000259" key="7">
    <source>
        <dbReference type="Pfam" id="PF03962"/>
    </source>
</evidence>
<comment type="function">
    <text evidence="5">Required for proper homologous chromosome pairing and efficient cross-over and intragenic recombination during meiosis.</text>
</comment>
<reference evidence="9 10" key="1">
    <citation type="submission" date="2019-01" db="EMBL/GenBank/DDBJ databases">
        <authorList>
            <person name="Ferrante I. M."/>
        </authorList>
    </citation>
    <scope>NUCLEOTIDE SEQUENCE [LARGE SCALE GENOMIC DNA]</scope>
    <source>
        <strain evidence="9 10">B856</strain>
    </source>
</reference>
<feature type="domain" description="Leucine zipper with capping helix" evidence="8">
    <location>
        <begin position="175"/>
        <end position="227"/>
    </location>
</feature>
<feature type="compositionally biased region" description="Basic and acidic residues" evidence="6">
    <location>
        <begin position="121"/>
        <end position="132"/>
    </location>
</feature>
<evidence type="ECO:0000313" key="9">
    <source>
        <dbReference type="EMBL" id="VEU41272.1"/>
    </source>
</evidence>
<dbReference type="GO" id="GO:0003690">
    <property type="term" value="F:double-stranded DNA binding"/>
    <property type="evidence" value="ECO:0007669"/>
    <property type="project" value="InterPro"/>
</dbReference>
<dbReference type="Proteomes" id="UP000291116">
    <property type="component" value="Unassembled WGS sequence"/>
</dbReference>
<feature type="compositionally biased region" description="Basic and acidic residues" evidence="6">
    <location>
        <begin position="105"/>
        <end position="114"/>
    </location>
</feature>
<evidence type="ECO:0000256" key="6">
    <source>
        <dbReference type="SAM" id="MobiDB-lite"/>
    </source>
</evidence>
<evidence type="ECO:0000256" key="1">
    <source>
        <dbReference type="ARBA" id="ARBA00004123"/>
    </source>
</evidence>
<evidence type="ECO:0000256" key="4">
    <source>
        <dbReference type="ARBA" id="ARBA00023242"/>
    </source>
</evidence>
<evidence type="ECO:0000259" key="8">
    <source>
        <dbReference type="Pfam" id="PF18517"/>
    </source>
</evidence>
<evidence type="ECO:0000313" key="10">
    <source>
        <dbReference type="Proteomes" id="UP000291116"/>
    </source>
</evidence>
<sequence>MGGTKRMSAEEKRKVILGIYHKEQLVYTEKEITSLAAKAGVNANSIPDIHQGMIDDALVEKTKIGGSNYFWSFKAKKDRAAQVRYETTLKAIEELKPRVAEAEARLADAKRGREEDDDGDGRESGSSEKDGGDEGSGAVPVRGRAKKLARLEELGKEKAALQTELDKLKENDPATLADLEKELKLVTQAAHRWTDNIFECKSYLVKKRGMQKKEACKFLQISSDFDYPEETN</sequence>
<dbReference type="GO" id="GO:0005634">
    <property type="term" value="C:nucleus"/>
    <property type="evidence" value="ECO:0007669"/>
    <property type="project" value="UniProtKB-SubCell"/>
</dbReference>
<keyword evidence="3" id="KW-0175">Coiled coil</keyword>
<evidence type="ECO:0008006" key="11">
    <source>
        <dbReference type="Google" id="ProtNLM"/>
    </source>
</evidence>
<dbReference type="Pfam" id="PF18517">
    <property type="entry name" value="LZ3wCH"/>
    <property type="match status" value="1"/>
</dbReference>
<gene>
    <name evidence="9" type="ORF">PSNMU_V1.4_AUG-EV-PASAV3_0080640</name>
</gene>
<organism evidence="9 10">
    <name type="scientific">Pseudo-nitzschia multistriata</name>
    <dbReference type="NCBI Taxonomy" id="183589"/>
    <lineage>
        <taxon>Eukaryota</taxon>
        <taxon>Sar</taxon>
        <taxon>Stramenopiles</taxon>
        <taxon>Ochrophyta</taxon>
        <taxon>Bacillariophyta</taxon>
        <taxon>Bacillariophyceae</taxon>
        <taxon>Bacillariophycidae</taxon>
        <taxon>Bacillariales</taxon>
        <taxon>Bacillariaceae</taxon>
        <taxon>Pseudo-nitzschia</taxon>
    </lineage>
</organism>
<evidence type="ECO:0000256" key="5">
    <source>
        <dbReference type="PIRNR" id="PIRNR026991"/>
    </source>
</evidence>
<dbReference type="InterPro" id="IPR005647">
    <property type="entry name" value="Mnd1"/>
</dbReference>
<protein>
    <recommendedName>
        <fullName evidence="11">Mnd1 HTH domain-containing protein</fullName>
    </recommendedName>
</protein>